<gene>
    <name evidence="4" type="ORF">DNTS_030481</name>
</gene>
<proteinExistence type="predicted"/>
<dbReference type="AlphaFoldDB" id="A0A553MM28"/>
<keyword evidence="5" id="KW-1185">Reference proteome</keyword>
<dbReference type="EMBL" id="SRMA01027358">
    <property type="protein sequence ID" value="TRY54222.1"/>
    <property type="molecule type" value="Genomic_DNA"/>
</dbReference>
<dbReference type="Pfam" id="PF24681">
    <property type="entry name" value="Kelch_KLHDC2_KLHL20_DRC7"/>
    <property type="match status" value="1"/>
</dbReference>
<dbReference type="STRING" id="623744.A0A553MM28"/>
<feature type="compositionally biased region" description="Acidic residues" evidence="3">
    <location>
        <begin position="1"/>
        <end position="26"/>
    </location>
</feature>
<dbReference type="PANTHER" id="PTHR46228">
    <property type="entry name" value="KELCH DOMAIN-CONTAINING PROTEIN"/>
    <property type="match status" value="1"/>
</dbReference>
<protein>
    <recommendedName>
        <fullName evidence="6">Kelch domain-containing protein 2</fullName>
    </recommendedName>
</protein>
<accession>A0A553MM28</accession>
<name>A0A553MM28_9TELE</name>
<evidence type="ECO:0000256" key="1">
    <source>
        <dbReference type="ARBA" id="ARBA00022441"/>
    </source>
</evidence>
<dbReference type="Proteomes" id="UP000316079">
    <property type="component" value="Unassembled WGS sequence"/>
</dbReference>
<dbReference type="Gene3D" id="2.120.10.80">
    <property type="entry name" value="Kelch-type beta propeller"/>
    <property type="match status" value="2"/>
</dbReference>
<evidence type="ECO:0000313" key="4">
    <source>
        <dbReference type="EMBL" id="TRY54222.1"/>
    </source>
</evidence>
<reference evidence="4 5" key="1">
    <citation type="journal article" date="2019" name="Sci. Data">
        <title>Hybrid genome assembly and annotation of Danionella translucida.</title>
        <authorList>
            <person name="Kadobianskyi M."/>
            <person name="Schulze L."/>
            <person name="Schuelke M."/>
            <person name="Judkewitz B."/>
        </authorList>
    </citation>
    <scope>NUCLEOTIDE SEQUENCE [LARGE SCALE GENOMIC DNA]</scope>
    <source>
        <strain evidence="4 5">Bolton</strain>
    </source>
</reference>
<sequence>MDVDLAQNLEDEEDDDDDEEEEESEIVSERVHPAERSGHIAVIDRNCIYIWGGYKSSEAALFSDLYLSRIEIWVFNLETQRWCMRRSQGEVPGAMSGSCGACIDGVLYLFGGHHARGNSNLVYRLPLRAPELVWEHMKNLTGRAPSCKDKLGCWIYNHRLVYFGGYGFIPEPGHRGSFELDENSVMGHHAGRGWNNHIHILDLESNTWTQPITQGVPPSPRAAHACATIANTGFVFGGRYRDHRLNDLHCINLDSWQWSQMYGLIESVCECVADSDLTHQCGTGLGPVGRSWHSLTPVSADQLFLFGGFTTSRETLSDGWIYSISGKIWKPFKHQHMEQPRLWHTACFTADGEVCVFGGCANNLLSHEQAAHSNELLIFTLQPKPLFRLCMDIVVLHRKSLEKLWNILPKALLVLIQNRSTHES</sequence>
<dbReference type="InterPro" id="IPR015915">
    <property type="entry name" value="Kelch-typ_b-propeller"/>
</dbReference>
<organism evidence="4 5">
    <name type="scientific">Danionella cerebrum</name>
    <dbReference type="NCBI Taxonomy" id="2873325"/>
    <lineage>
        <taxon>Eukaryota</taxon>
        <taxon>Metazoa</taxon>
        <taxon>Chordata</taxon>
        <taxon>Craniata</taxon>
        <taxon>Vertebrata</taxon>
        <taxon>Euteleostomi</taxon>
        <taxon>Actinopterygii</taxon>
        <taxon>Neopterygii</taxon>
        <taxon>Teleostei</taxon>
        <taxon>Ostariophysi</taxon>
        <taxon>Cypriniformes</taxon>
        <taxon>Danionidae</taxon>
        <taxon>Danioninae</taxon>
        <taxon>Danionella</taxon>
    </lineage>
</organism>
<feature type="region of interest" description="Disordered" evidence="3">
    <location>
        <begin position="1"/>
        <end position="30"/>
    </location>
</feature>
<keyword evidence="1" id="KW-0880">Kelch repeat</keyword>
<evidence type="ECO:0000256" key="2">
    <source>
        <dbReference type="ARBA" id="ARBA00022737"/>
    </source>
</evidence>
<comment type="caution">
    <text evidence="4">The sequence shown here is derived from an EMBL/GenBank/DDBJ whole genome shotgun (WGS) entry which is preliminary data.</text>
</comment>
<dbReference type="SUPFAM" id="SSF117281">
    <property type="entry name" value="Kelch motif"/>
    <property type="match status" value="1"/>
</dbReference>
<evidence type="ECO:0000313" key="5">
    <source>
        <dbReference type="Proteomes" id="UP000316079"/>
    </source>
</evidence>
<dbReference type="PANTHER" id="PTHR46228:SF3">
    <property type="entry name" value="KELCH DOMAIN-CONTAINING PROTEIN 2"/>
    <property type="match status" value="1"/>
</dbReference>
<keyword evidence="2" id="KW-0677">Repeat</keyword>
<evidence type="ECO:0000256" key="3">
    <source>
        <dbReference type="SAM" id="MobiDB-lite"/>
    </source>
</evidence>
<dbReference type="OrthoDB" id="10251809at2759"/>
<evidence type="ECO:0008006" key="6">
    <source>
        <dbReference type="Google" id="ProtNLM"/>
    </source>
</evidence>